<evidence type="ECO:0000256" key="4">
    <source>
        <dbReference type="SAM" id="SignalP"/>
    </source>
</evidence>
<feature type="transmembrane region" description="Helical" evidence="3">
    <location>
        <begin position="918"/>
        <end position="942"/>
    </location>
</feature>
<organism evidence="7 8">
    <name type="scientific">Ignelater luminosus</name>
    <name type="common">Cucubano</name>
    <name type="synonym">Pyrophorus luminosus</name>
    <dbReference type="NCBI Taxonomy" id="2038154"/>
    <lineage>
        <taxon>Eukaryota</taxon>
        <taxon>Metazoa</taxon>
        <taxon>Ecdysozoa</taxon>
        <taxon>Arthropoda</taxon>
        <taxon>Hexapoda</taxon>
        <taxon>Insecta</taxon>
        <taxon>Pterygota</taxon>
        <taxon>Neoptera</taxon>
        <taxon>Endopterygota</taxon>
        <taxon>Coleoptera</taxon>
        <taxon>Polyphaga</taxon>
        <taxon>Elateriformia</taxon>
        <taxon>Elateroidea</taxon>
        <taxon>Elateridae</taxon>
        <taxon>Agrypninae</taxon>
        <taxon>Pyrophorini</taxon>
        <taxon>Ignelater</taxon>
    </lineage>
</organism>
<dbReference type="Gene3D" id="3.40.50.410">
    <property type="entry name" value="von Willebrand factor, type A domain"/>
    <property type="match status" value="1"/>
</dbReference>
<keyword evidence="3" id="KW-0472">Membrane</keyword>
<keyword evidence="4" id="KW-0732">Signal</keyword>
<feature type="chain" id="PRO_5035471749" evidence="4">
    <location>
        <begin position="20"/>
        <end position="1223"/>
    </location>
</feature>
<dbReference type="InterPro" id="IPR036465">
    <property type="entry name" value="vWFA_dom_sf"/>
</dbReference>
<evidence type="ECO:0000256" key="3">
    <source>
        <dbReference type="SAM" id="Phobius"/>
    </source>
</evidence>
<feature type="coiled-coil region" evidence="1">
    <location>
        <begin position="1015"/>
        <end position="1042"/>
    </location>
</feature>
<dbReference type="Pfam" id="PF00092">
    <property type="entry name" value="VWA"/>
    <property type="match status" value="1"/>
</dbReference>
<comment type="caution">
    <text evidence="7">The sequence shown here is derived from an EMBL/GenBank/DDBJ whole genome shotgun (WGS) entry which is preliminary data.</text>
</comment>
<protein>
    <submittedName>
        <fullName evidence="7">Uncharacterized protein</fullName>
    </submittedName>
</protein>
<dbReference type="SUPFAM" id="SSF53300">
    <property type="entry name" value="vWA-like"/>
    <property type="match status" value="1"/>
</dbReference>
<evidence type="ECO:0000313" key="7">
    <source>
        <dbReference type="EMBL" id="KAF2897048.1"/>
    </source>
</evidence>
<dbReference type="GO" id="GO:0032991">
    <property type="term" value="C:protein-containing complex"/>
    <property type="evidence" value="ECO:0007669"/>
    <property type="project" value="UniProtKB-ARBA"/>
</dbReference>
<name>A0A8K0D5M2_IGNLU</name>
<evidence type="ECO:0000313" key="8">
    <source>
        <dbReference type="Proteomes" id="UP000801492"/>
    </source>
</evidence>
<sequence length="1223" mass="135767">MTAVVFLTLLALFGRLVQPLELRAGAYEDLVVGITDSVPISDCRTILTNLEATLISASQYLFSALDGRAFLHSATVLLPESWPNSCAPKPVVSGSGDMQDITVLPQGPTRGRIWTQQSSGCGQSGDQIYLAYESLQTRDNTLARSLVKEFAKYRFGVFDEQGYQNDVVHPICYFDDDSKRNKVTGCSDLPIKDNGICSNPNLHYNATLMVDDKARSSIMFAAEAPSVSMFCDEGTHDQYAPTKHNLICNKRSTFDIISNHADFAINTIQSNQHTNEITNTTPRIIYKKQNITRYILIIENTKDMLQRESWVYLRTAIRKWALFDLPSNTEVGVLLAHESGVTKLLNILSLKNPNARDIISSNIPYTSGDSSQPACLHCALKDAIQMLDDQSRYRSPARNVIIVIAPGMNFNTQLENLVKEAKKTKIRIATVNYPEVIRTQPLDSLALQTGGVAYTVIEEKYNIANSMLSTYFQLTNVLYDIVEKYYSGNPSDLPMEIHRRKLTDDGRTSITGSFVLDGNMGEPASFMLYTHNTESPLIRGLSLVSPSHQEYVIRSDKLSLKIISLAANITEPGTWTYTIERYTGNPQPHFIQVIATPHSRQVPVIRARFWTHTNQPGGPLILFVEVKHGNWPVLGAKVEATVARSEVNGSVAYSDILELLDTGSGDPDITKGDGIYSRYFSAAPGGPGTYTFEVTVTDNGNTAYTWQYSSSIYEDKPCCGSIVPTSSVQPLSPFQRVLPPITIGISSDDILKASQMPVGRIGDLKVQVKPEDVKALLSWTSPDMGGSRAARYEIKYATSLNDIVDNYETAALKWEHATPHVLSMGSETTVTLDMTKEKHLLDKTLYFAVRAYPQMYSDALAAPVSNWARVMVPSPPPPPTVPPTFIPNDQTIWPNQVHSVGIDPVAPGLAKNNFGLEVILPIVIGVIILAIILSLYCYFCVIKRRSRNSHKKPIKSSNGVKNDKLNSTITIVPSSPIHSSSPNTPQQGYVNAADIQDHHTVGVPINNYAFDDEPKKRYSLVHQQEQQLIEELKQQQLHQQQQRELNTPNNTYAGLSVISNNSLQRNGHPLSPYNSWSASQLLHEHERRHSPLDNMIPEDQMLSQHQDMLLNGSQIDHMSLNGQNMDHISMNGHQIANQIPDHYSQGHAPPVPPLPVYNSNGYPVNYNIYGVHQPPQMIASQQNHPIYQSMQRNEPAGPYSASLQGSLSSVNSGEKKRRNVTMV</sequence>
<keyword evidence="1" id="KW-0175">Coiled coil</keyword>
<reference evidence="7" key="1">
    <citation type="submission" date="2019-08" db="EMBL/GenBank/DDBJ databases">
        <title>The genome of the North American firefly Photinus pyralis.</title>
        <authorList>
            <consortium name="Photinus pyralis genome working group"/>
            <person name="Fallon T.R."/>
            <person name="Sander Lower S.E."/>
            <person name="Weng J.-K."/>
        </authorList>
    </citation>
    <scope>NUCLEOTIDE SEQUENCE</scope>
    <source>
        <strain evidence="7">TRF0915ILg1</strain>
        <tissue evidence="7">Whole body</tissue>
    </source>
</reference>
<dbReference type="Proteomes" id="UP000801492">
    <property type="component" value="Unassembled WGS sequence"/>
</dbReference>
<accession>A0A8K0D5M2</accession>
<evidence type="ECO:0000259" key="5">
    <source>
        <dbReference type="Pfam" id="PF00092"/>
    </source>
</evidence>
<gene>
    <name evidence="7" type="ORF">ILUMI_09127</name>
</gene>
<dbReference type="OrthoDB" id="687730at2759"/>
<dbReference type="EMBL" id="VTPC01004508">
    <property type="protein sequence ID" value="KAF2897048.1"/>
    <property type="molecule type" value="Genomic_DNA"/>
</dbReference>
<evidence type="ECO:0000259" key="6">
    <source>
        <dbReference type="Pfam" id="PF08434"/>
    </source>
</evidence>
<dbReference type="InterPro" id="IPR013642">
    <property type="entry name" value="CLCA_N"/>
</dbReference>
<feature type="domain" description="Calcium-activated chloride channel N-terminal" evidence="6">
    <location>
        <begin position="21"/>
        <end position="264"/>
    </location>
</feature>
<keyword evidence="3" id="KW-1133">Transmembrane helix</keyword>
<keyword evidence="8" id="KW-1185">Reference proteome</keyword>
<evidence type="ECO:0000256" key="2">
    <source>
        <dbReference type="SAM" id="MobiDB-lite"/>
    </source>
</evidence>
<feature type="region of interest" description="Disordered" evidence="2">
    <location>
        <begin position="1190"/>
        <end position="1223"/>
    </location>
</feature>
<dbReference type="Pfam" id="PF08434">
    <property type="entry name" value="CLCA"/>
    <property type="match status" value="1"/>
</dbReference>
<keyword evidence="3" id="KW-0812">Transmembrane</keyword>
<dbReference type="AlphaFoldDB" id="A0A8K0D5M2"/>
<evidence type="ECO:0000256" key="1">
    <source>
        <dbReference type="SAM" id="Coils"/>
    </source>
</evidence>
<feature type="domain" description="VWFA" evidence="5">
    <location>
        <begin position="349"/>
        <end position="456"/>
    </location>
</feature>
<proteinExistence type="predicted"/>
<feature type="signal peptide" evidence="4">
    <location>
        <begin position="1"/>
        <end position="19"/>
    </location>
</feature>
<feature type="compositionally biased region" description="Polar residues" evidence="2">
    <location>
        <begin position="1201"/>
        <end position="1212"/>
    </location>
</feature>
<dbReference type="InterPro" id="IPR002035">
    <property type="entry name" value="VWF_A"/>
</dbReference>